<reference evidence="1" key="1">
    <citation type="journal article" date="2020" name="Stud. Mycol.">
        <title>101 Dothideomycetes genomes: a test case for predicting lifestyles and emergence of pathogens.</title>
        <authorList>
            <person name="Haridas S."/>
            <person name="Albert R."/>
            <person name="Binder M."/>
            <person name="Bloem J."/>
            <person name="Labutti K."/>
            <person name="Salamov A."/>
            <person name="Andreopoulos B."/>
            <person name="Baker S."/>
            <person name="Barry K."/>
            <person name="Bills G."/>
            <person name="Bluhm B."/>
            <person name="Cannon C."/>
            <person name="Castanera R."/>
            <person name="Culley D."/>
            <person name="Daum C."/>
            <person name="Ezra D."/>
            <person name="Gonzalez J."/>
            <person name="Henrissat B."/>
            <person name="Kuo A."/>
            <person name="Liang C."/>
            <person name="Lipzen A."/>
            <person name="Lutzoni F."/>
            <person name="Magnuson J."/>
            <person name="Mondo S."/>
            <person name="Nolan M."/>
            <person name="Ohm R."/>
            <person name="Pangilinan J."/>
            <person name="Park H.-J."/>
            <person name="Ramirez L."/>
            <person name="Alfaro M."/>
            <person name="Sun H."/>
            <person name="Tritt A."/>
            <person name="Yoshinaga Y."/>
            <person name="Zwiers L.-H."/>
            <person name="Turgeon B."/>
            <person name="Goodwin S."/>
            <person name="Spatafora J."/>
            <person name="Crous P."/>
            <person name="Grigoriev I."/>
        </authorList>
    </citation>
    <scope>NUCLEOTIDE SEQUENCE</scope>
    <source>
        <strain evidence="1">CBS 207.26</strain>
    </source>
</reference>
<name>A0A6A6DC75_9PEZI</name>
<evidence type="ECO:0000313" key="1">
    <source>
        <dbReference type="EMBL" id="KAF2175246.1"/>
    </source>
</evidence>
<dbReference type="Proteomes" id="UP000800200">
    <property type="component" value="Unassembled WGS sequence"/>
</dbReference>
<protein>
    <submittedName>
        <fullName evidence="1">Uncharacterized protein</fullName>
    </submittedName>
</protein>
<organism evidence="1 2">
    <name type="scientific">Zopfia rhizophila CBS 207.26</name>
    <dbReference type="NCBI Taxonomy" id="1314779"/>
    <lineage>
        <taxon>Eukaryota</taxon>
        <taxon>Fungi</taxon>
        <taxon>Dikarya</taxon>
        <taxon>Ascomycota</taxon>
        <taxon>Pezizomycotina</taxon>
        <taxon>Dothideomycetes</taxon>
        <taxon>Dothideomycetes incertae sedis</taxon>
        <taxon>Zopfiaceae</taxon>
        <taxon>Zopfia</taxon>
    </lineage>
</organism>
<dbReference type="EMBL" id="ML994738">
    <property type="protein sequence ID" value="KAF2175246.1"/>
    <property type="molecule type" value="Genomic_DNA"/>
</dbReference>
<gene>
    <name evidence="1" type="ORF">K469DRAFT_611341</name>
</gene>
<accession>A0A6A6DC75</accession>
<keyword evidence="2" id="KW-1185">Reference proteome</keyword>
<proteinExistence type="predicted"/>
<evidence type="ECO:0000313" key="2">
    <source>
        <dbReference type="Proteomes" id="UP000800200"/>
    </source>
</evidence>
<feature type="non-terminal residue" evidence="1">
    <location>
        <position position="1"/>
    </location>
</feature>
<dbReference type="AlphaFoldDB" id="A0A6A6DC75"/>
<sequence>KKLLILIYIALKQLIKGLKILSIYYSNIVKSRHQNIFIKNSIIIFITRYYKGYIVSRDIKIIY</sequence>